<keyword evidence="4" id="KW-1185">Reference proteome</keyword>
<evidence type="ECO:0000313" key="4">
    <source>
        <dbReference type="Proteomes" id="UP000289703"/>
    </source>
</evidence>
<evidence type="ECO:0000259" key="1">
    <source>
        <dbReference type="Pfam" id="PF04773"/>
    </source>
</evidence>
<dbReference type="Pfam" id="PF16344">
    <property type="entry name" value="FecR_C"/>
    <property type="match status" value="1"/>
</dbReference>
<reference evidence="3 4" key="1">
    <citation type="submission" date="2019-01" db="EMBL/GenBank/DDBJ databases">
        <title>Ancylomarina salipaludis sp. nov., isolated from a salt marsh.</title>
        <authorList>
            <person name="Yoon J.-H."/>
        </authorList>
    </citation>
    <scope>NUCLEOTIDE SEQUENCE [LARGE SCALE GENOMIC DNA]</scope>
    <source>
        <strain evidence="3 4">SHSM-M15</strain>
    </source>
</reference>
<proteinExistence type="predicted"/>
<name>A0A4Q1JLZ0_9BACT</name>
<dbReference type="EMBL" id="SAXA01000005">
    <property type="protein sequence ID" value="RXQ95547.1"/>
    <property type="molecule type" value="Genomic_DNA"/>
</dbReference>
<organism evidence="3 4">
    <name type="scientific">Ancylomarina salipaludis</name>
    <dbReference type="NCBI Taxonomy" id="2501299"/>
    <lineage>
        <taxon>Bacteria</taxon>
        <taxon>Pseudomonadati</taxon>
        <taxon>Bacteroidota</taxon>
        <taxon>Bacteroidia</taxon>
        <taxon>Marinilabiliales</taxon>
        <taxon>Marinifilaceae</taxon>
        <taxon>Ancylomarina</taxon>
    </lineage>
</organism>
<dbReference type="OrthoDB" id="676789at2"/>
<dbReference type="Gene3D" id="2.60.120.1440">
    <property type="match status" value="1"/>
</dbReference>
<dbReference type="InterPro" id="IPR006860">
    <property type="entry name" value="FecR"/>
</dbReference>
<dbReference type="GO" id="GO:0016989">
    <property type="term" value="F:sigma factor antagonist activity"/>
    <property type="evidence" value="ECO:0007669"/>
    <property type="project" value="TreeGrafter"/>
</dbReference>
<dbReference type="Pfam" id="PF04773">
    <property type="entry name" value="FecR"/>
    <property type="match status" value="1"/>
</dbReference>
<dbReference type="Gene3D" id="3.55.50.30">
    <property type="match status" value="1"/>
</dbReference>
<evidence type="ECO:0000313" key="3">
    <source>
        <dbReference type="EMBL" id="RXQ95547.1"/>
    </source>
</evidence>
<dbReference type="PANTHER" id="PTHR30273:SF2">
    <property type="entry name" value="PROTEIN FECR"/>
    <property type="match status" value="1"/>
</dbReference>
<sequence>MNDIHHIITKVLANSASNEEKSLLDDWLREKLENKQDFELRRQQWEEMLLIVDDKDKKRVFTDIKNKINQETKVVDFNKYVDRKKSISWMKVAASVVSFISLGALSYYEITDPFSHLNLIGYNLVETEAGVQQTQLLTDGSTVYLNGDSRLKYKIDSEANERTLYLEGEAFFDVARDESKPFVIGLEDSHVQVLGTSFNIKAYSEDEQISTSVISGRVAFEASKSKSLILIPGNKGIINKAKNTMAKLDVDNAMDVAWMKKALYFENTSLSEMAKSLYRMYGVKLKFLDGSLKDLKITAKFENERLDEIFKILEMTNEFSYKIEDDVILIGGVGKFK</sequence>
<dbReference type="RefSeq" id="WP_129253886.1">
    <property type="nucleotide sequence ID" value="NZ_SAXA01000005.1"/>
</dbReference>
<feature type="domain" description="FecR protein" evidence="1">
    <location>
        <begin position="125"/>
        <end position="218"/>
    </location>
</feature>
<feature type="domain" description="Protein FecR C-terminal" evidence="2">
    <location>
        <begin position="263"/>
        <end position="330"/>
    </location>
</feature>
<dbReference type="PANTHER" id="PTHR30273">
    <property type="entry name" value="PERIPLASMIC SIGNAL SENSOR AND SIGMA FACTOR ACTIVATOR FECR-RELATED"/>
    <property type="match status" value="1"/>
</dbReference>
<comment type="caution">
    <text evidence="3">The sequence shown here is derived from an EMBL/GenBank/DDBJ whole genome shotgun (WGS) entry which is preliminary data.</text>
</comment>
<dbReference type="Proteomes" id="UP000289703">
    <property type="component" value="Unassembled WGS sequence"/>
</dbReference>
<dbReference type="InterPro" id="IPR012373">
    <property type="entry name" value="Ferrdict_sens_TM"/>
</dbReference>
<gene>
    <name evidence="3" type="ORF">EO244_06695</name>
</gene>
<dbReference type="InterPro" id="IPR032508">
    <property type="entry name" value="FecR_C"/>
</dbReference>
<evidence type="ECO:0000259" key="2">
    <source>
        <dbReference type="Pfam" id="PF16344"/>
    </source>
</evidence>
<dbReference type="PIRSF" id="PIRSF018266">
    <property type="entry name" value="FecR"/>
    <property type="match status" value="1"/>
</dbReference>
<protein>
    <submittedName>
        <fullName evidence="3">DUF4974 domain-containing protein</fullName>
    </submittedName>
</protein>
<dbReference type="AlphaFoldDB" id="A0A4Q1JLZ0"/>
<accession>A0A4Q1JLZ0</accession>